<name>A0A7W9W395_9FIRM</name>
<evidence type="ECO:0000256" key="4">
    <source>
        <dbReference type="ARBA" id="ARBA00023235"/>
    </source>
</evidence>
<comment type="caution">
    <text evidence="7">The sequence shown here is derived from an EMBL/GenBank/DDBJ whole genome shotgun (WGS) entry which is preliminary data.</text>
</comment>
<dbReference type="EMBL" id="JACHHH010000014">
    <property type="protein sequence ID" value="MBB6042273.1"/>
    <property type="molecule type" value="Genomic_DNA"/>
</dbReference>
<evidence type="ECO:0000259" key="6">
    <source>
        <dbReference type="PROSITE" id="PS50072"/>
    </source>
</evidence>
<evidence type="ECO:0000313" key="8">
    <source>
        <dbReference type="Proteomes" id="UP000522163"/>
    </source>
</evidence>
<dbReference type="PROSITE" id="PS00170">
    <property type="entry name" value="CSA_PPIASE_1"/>
    <property type="match status" value="1"/>
</dbReference>
<dbReference type="InterPro" id="IPR020892">
    <property type="entry name" value="Cyclophilin-type_PPIase_CS"/>
</dbReference>
<comment type="catalytic activity">
    <reaction evidence="5">
        <text>[protein]-peptidylproline (omega=180) = [protein]-peptidylproline (omega=0)</text>
        <dbReference type="Rhea" id="RHEA:16237"/>
        <dbReference type="Rhea" id="RHEA-COMP:10747"/>
        <dbReference type="Rhea" id="RHEA-COMP:10748"/>
        <dbReference type="ChEBI" id="CHEBI:83833"/>
        <dbReference type="ChEBI" id="CHEBI:83834"/>
        <dbReference type="EC" id="5.2.1.8"/>
    </reaction>
</comment>
<dbReference type="InterPro" id="IPR024936">
    <property type="entry name" value="Cyclophilin-type_PPIase"/>
</dbReference>
<protein>
    <recommendedName>
        <fullName evidence="5">Peptidyl-prolyl cis-trans isomerase</fullName>
        <shortName evidence="5">PPIase</shortName>
        <ecNumber evidence="5">5.2.1.8</ecNumber>
    </recommendedName>
</protein>
<comment type="similarity">
    <text evidence="2 5">Belongs to the cyclophilin-type PPIase family.</text>
</comment>
<feature type="domain" description="PPIase cyclophilin-type" evidence="6">
    <location>
        <begin position="16"/>
        <end position="159"/>
    </location>
</feature>
<organism evidence="7 8">
    <name type="scientific">Oribacterium sinus</name>
    <dbReference type="NCBI Taxonomy" id="237576"/>
    <lineage>
        <taxon>Bacteria</taxon>
        <taxon>Bacillati</taxon>
        <taxon>Bacillota</taxon>
        <taxon>Clostridia</taxon>
        <taxon>Lachnospirales</taxon>
        <taxon>Lachnospiraceae</taxon>
        <taxon>Oribacterium</taxon>
    </lineage>
</organism>
<dbReference type="GO" id="GO:0006457">
    <property type="term" value="P:protein folding"/>
    <property type="evidence" value="ECO:0007669"/>
    <property type="project" value="InterPro"/>
</dbReference>
<dbReference type="GeneID" id="85015781"/>
<keyword evidence="4 5" id="KW-0413">Isomerase</keyword>
<dbReference type="PRINTS" id="PR00153">
    <property type="entry name" value="CSAPPISMRASE"/>
</dbReference>
<dbReference type="PANTHER" id="PTHR45625:SF4">
    <property type="entry name" value="PEPTIDYLPROLYL ISOMERASE DOMAIN AND WD REPEAT-CONTAINING PROTEIN 1"/>
    <property type="match status" value="1"/>
</dbReference>
<evidence type="ECO:0000256" key="5">
    <source>
        <dbReference type="RuleBase" id="RU363019"/>
    </source>
</evidence>
<dbReference type="PIRSF" id="PIRSF001467">
    <property type="entry name" value="Peptidylpro_ismrse"/>
    <property type="match status" value="1"/>
</dbReference>
<evidence type="ECO:0000313" key="7">
    <source>
        <dbReference type="EMBL" id="MBB6042273.1"/>
    </source>
</evidence>
<dbReference type="SUPFAM" id="SSF50891">
    <property type="entry name" value="Cyclophilin-like"/>
    <property type="match status" value="1"/>
</dbReference>
<dbReference type="RefSeq" id="WP_183684759.1">
    <property type="nucleotide sequence ID" value="NZ_JACHHH010000014.1"/>
</dbReference>
<dbReference type="EC" id="5.2.1.8" evidence="5"/>
<keyword evidence="3 5" id="KW-0697">Rotamase</keyword>
<dbReference type="InterPro" id="IPR002130">
    <property type="entry name" value="Cyclophilin-type_PPIase_dom"/>
</dbReference>
<evidence type="ECO:0000256" key="2">
    <source>
        <dbReference type="ARBA" id="ARBA00007365"/>
    </source>
</evidence>
<dbReference type="Pfam" id="PF00160">
    <property type="entry name" value="Pro_isomerase"/>
    <property type="match status" value="1"/>
</dbReference>
<dbReference type="CDD" id="cd00317">
    <property type="entry name" value="cyclophilin"/>
    <property type="match status" value="1"/>
</dbReference>
<evidence type="ECO:0000256" key="1">
    <source>
        <dbReference type="ARBA" id="ARBA00002388"/>
    </source>
</evidence>
<sequence>MANPIVRITMDSGKVIRLELYPETAPITVENFLDLVKKGFYNGLTFHRIISGFMIQGGDPDGNGMGGPGHSIKGEFKSNGVDNPLKHEKGVISMARSMDPNSAGSQFFIMHEAAPHLDGQYAAFGKVIEGLDVVDEIASVETGFQDAPVEKVIMEKVEVEA</sequence>
<dbReference type="InterPro" id="IPR029000">
    <property type="entry name" value="Cyclophilin-like_dom_sf"/>
</dbReference>
<evidence type="ECO:0000256" key="3">
    <source>
        <dbReference type="ARBA" id="ARBA00023110"/>
    </source>
</evidence>
<dbReference type="Gene3D" id="2.40.100.10">
    <property type="entry name" value="Cyclophilin-like"/>
    <property type="match status" value="1"/>
</dbReference>
<dbReference type="PROSITE" id="PS50072">
    <property type="entry name" value="CSA_PPIASE_2"/>
    <property type="match status" value="1"/>
</dbReference>
<dbReference type="GO" id="GO:0003755">
    <property type="term" value="F:peptidyl-prolyl cis-trans isomerase activity"/>
    <property type="evidence" value="ECO:0007669"/>
    <property type="project" value="UniProtKB-UniRule"/>
</dbReference>
<proteinExistence type="inferred from homology"/>
<accession>A0A7W9W395</accession>
<dbReference type="PANTHER" id="PTHR45625">
    <property type="entry name" value="PEPTIDYL-PROLYL CIS-TRANS ISOMERASE-RELATED"/>
    <property type="match status" value="1"/>
</dbReference>
<gene>
    <name evidence="7" type="ORF">HNQ46_002269</name>
</gene>
<dbReference type="InterPro" id="IPR044666">
    <property type="entry name" value="Cyclophilin_A-like"/>
</dbReference>
<reference evidence="7 8" key="1">
    <citation type="submission" date="2020-08" db="EMBL/GenBank/DDBJ databases">
        <title>Genomic Encyclopedia of Type Strains, Phase IV (KMG-IV): sequencing the most valuable type-strain genomes for metagenomic binning, comparative biology and taxonomic classification.</title>
        <authorList>
            <person name="Goeker M."/>
        </authorList>
    </citation>
    <scope>NUCLEOTIDE SEQUENCE [LARGE SCALE GENOMIC DNA]</scope>
    <source>
        <strain evidence="7 8">DSM 17245</strain>
    </source>
</reference>
<dbReference type="AlphaFoldDB" id="A0A7W9W395"/>
<comment type="function">
    <text evidence="1 5">PPIases accelerate the folding of proteins. It catalyzes the cis-trans isomerization of proline imidic peptide bonds in oligopeptides.</text>
</comment>
<dbReference type="Proteomes" id="UP000522163">
    <property type="component" value="Unassembled WGS sequence"/>
</dbReference>